<feature type="coiled-coil region" evidence="1">
    <location>
        <begin position="224"/>
        <end position="265"/>
    </location>
</feature>
<feature type="compositionally biased region" description="Low complexity" evidence="2">
    <location>
        <begin position="269"/>
        <end position="285"/>
    </location>
</feature>
<protein>
    <submittedName>
        <fullName evidence="3">Uncharacterized protein</fullName>
    </submittedName>
</protein>
<gene>
    <name evidence="3" type="ORF">c3_g5_i4</name>
</gene>
<feature type="compositionally biased region" description="Basic and acidic residues" evidence="2">
    <location>
        <begin position="1"/>
        <end position="14"/>
    </location>
</feature>
<proteinExistence type="predicted"/>
<feature type="region of interest" description="Disordered" evidence="2">
    <location>
        <begin position="269"/>
        <end position="312"/>
    </location>
</feature>
<dbReference type="AlphaFoldDB" id="A0A0K8UL41"/>
<name>A0A0K8UL41_BACLA</name>
<accession>A0A0K8UL41</accession>
<dbReference type="OrthoDB" id="300641at2759"/>
<evidence type="ECO:0000256" key="2">
    <source>
        <dbReference type="SAM" id="MobiDB-lite"/>
    </source>
</evidence>
<sequence>MESNTKSKEMKENVESTNVMEDLPTEVEIEDCSDNSEDMDAEFSPQNKIHATETETKLVASEKQDGTEGSGAIFENDKKGDDHSLSINNVVETVIVRDRSEKDLEDNKETTNASLKLTFTATVPTEQLNGTECKSHGNEVTETIKKEIKGQDEIEFVVEEDKIDLAEDNIAENKEVKLSENAETAIALLSAKPQNSKDDVDKLQPENLLKGENTVKDIISGIDLSIEQENCELLKQQQRELLQRQQELVEQIRQQQLIAKELAAENQLRQQHLQQQEQLESPTQQETHKITSTPNPKPTPTTSQLQENTSKFLTVDKKKDEYGYTQSTQTYEYKESTNAPKNIDLLKIFTPATDANEIVPRNRKLYSSSAFYSPALHPTVEDQVELARRISHSLSDISNQKSKGQSMYVNRKKRSVKWVHEGAGQGTIFFIHMWTCM</sequence>
<organism evidence="3">
    <name type="scientific">Bactrocera latifrons</name>
    <name type="common">Malaysian fruit fly</name>
    <name type="synonym">Chaetodacus latifrons</name>
    <dbReference type="NCBI Taxonomy" id="174628"/>
    <lineage>
        <taxon>Eukaryota</taxon>
        <taxon>Metazoa</taxon>
        <taxon>Ecdysozoa</taxon>
        <taxon>Arthropoda</taxon>
        <taxon>Hexapoda</taxon>
        <taxon>Insecta</taxon>
        <taxon>Pterygota</taxon>
        <taxon>Neoptera</taxon>
        <taxon>Endopterygota</taxon>
        <taxon>Diptera</taxon>
        <taxon>Brachycera</taxon>
        <taxon>Muscomorpha</taxon>
        <taxon>Tephritoidea</taxon>
        <taxon>Tephritidae</taxon>
        <taxon>Bactrocera</taxon>
        <taxon>Bactrocera</taxon>
    </lineage>
</organism>
<evidence type="ECO:0000313" key="3">
    <source>
        <dbReference type="EMBL" id="JAI27085.1"/>
    </source>
</evidence>
<reference evidence="3" key="1">
    <citation type="submission" date="2015-06" db="EMBL/GenBank/DDBJ databases">
        <authorList>
            <person name="Hoefler B.C."/>
            <person name="Straight P.D."/>
        </authorList>
    </citation>
    <scope>NUCLEOTIDE SEQUENCE</scope>
</reference>
<dbReference type="EMBL" id="GDHF01025229">
    <property type="protein sequence ID" value="JAI27085.1"/>
    <property type="molecule type" value="Transcribed_RNA"/>
</dbReference>
<evidence type="ECO:0000256" key="1">
    <source>
        <dbReference type="SAM" id="Coils"/>
    </source>
</evidence>
<feature type="region of interest" description="Disordered" evidence="2">
    <location>
        <begin position="59"/>
        <end position="80"/>
    </location>
</feature>
<feature type="region of interest" description="Disordered" evidence="2">
    <location>
        <begin position="1"/>
        <end position="26"/>
    </location>
</feature>
<keyword evidence="1" id="KW-0175">Coiled coil</keyword>